<evidence type="ECO:0000313" key="5">
    <source>
        <dbReference type="EMBL" id="AOS82775.1"/>
    </source>
</evidence>
<keyword evidence="6" id="KW-1185">Reference proteome</keyword>
<evidence type="ECO:0000256" key="1">
    <source>
        <dbReference type="ARBA" id="ARBA00005750"/>
    </source>
</evidence>
<dbReference type="EC" id="3.1.3.48" evidence="2"/>
<dbReference type="Gene3D" id="3.20.20.140">
    <property type="entry name" value="Metal-dependent hydrolases"/>
    <property type="match status" value="1"/>
</dbReference>
<gene>
    <name evidence="5" type="ORF">BIU88_00585</name>
</gene>
<dbReference type="PIRSF" id="PIRSF016557">
    <property type="entry name" value="Caps_synth_CpsB"/>
    <property type="match status" value="1"/>
</dbReference>
<accession>A0A1D8D036</accession>
<dbReference type="SUPFAM" id="SSF89550">
    <property type="entry name" value="PHP domain-like"/>
    <property type="match status" value="1"/>
</dbReference>
<evidence type="ECO:0000313" key="6">
    <source>
        <dbReference type="Proteomes" id="UP000095185"/>
    </source>
</evidence>
<comment type="catalytic activity">
    <reaction evidence="4">
        <text>O-phospho-L-tyrosyl-[protein] + H2O = L-tyrosyl-[protein] + phosphate</text>
        <dbReference type="Rhea" id="RHEA:10684"/>
        <dbReference type="Rhea" id="RHEA-COMP:10136"/>
        <dbReference type="Rhea" id="RHEA-COMP:20101"/>
        <dbReference type="ChEBI" id="CHEBI:15377"/>
        <dbReference type="ChEBI" id="CHEBI:43474"/>
        <dbReference type="ChEBI" id="CHEBI:46858"/>
        <dbReference type="ChEBI" id="CHEBI:61978"/>
        <dbReference type="EC" id="3.1.3.48"/>
    </reaction>
</comment>
<protein>
    <recommendedName>
        <fullName evidence="2">protein-tyrosine-phosphatase</fullName>
        <ecNumber evidence="2">3.1.3.48</ecNumber>
    </recommendedName>
</protein>
<reference evidence="5" key="1">
    <citation type="submission" date="2016-09" db="EMBL/GenBank/DDBJ databases">
        <title>Genome sequence of Chlorobaculum limnaeum.</title>
        <authorList>
            <person name="Liu Z."/>
            <person name="Tank M."/>
            <person name="Bryant D.A."/>
        </authorList>
    </citation>
    <scope>NUCLEOTIDE SEQUENCE [LARGE SCALE GENOMIC DNA]</scope>
    <source>
        <strain evidence="5">DSM 1677</strain>
    </source>
</reference>
<dbReference type="Pfam" id="PF19567">
    <property type="entry name" value="CpsB_CapC"/>
    <property type="match status" value="1"/>
</dbReference>
<dbReference type="EMBL" id="CP017305">
    <property type="protein sequence ID" value="AOS82775.1"/>
    <property type="molecule type" value="Genomic_DNA"/>
</dbReference>
<dbReference type="GO" id="GO:0004725">
    <property type="term" value="F:protein tyrosine phosphatase activity"/>
    <property type="evidence" value="ECO:0007669"/>
    <property type="project" value="UniProtKB-EC"/>
</dbReference>
<dbReference type="KEGG" id="clz:BIU88_00585"/>
<keyword evidence="3" id="KW-0378">Hydrolase</keyword>
<comment type="similarity">
    <text evidence="1">Belongs to the metallo-dependent hydrolases superfamily. CpsB/CapC family.</text>
</comment>
<dbReference type="OrthoDB" id="9788539at2"/>
<dbReference type="PANTHER" id="PTHR39181:SF1">
    <property type="entry name" value="TYROSINE-PROTEIN PHOSPHATASE YWQE"/>
    <property type="match status" value="1"/>
</dbReference>
<dbReference type="InterPro" id="IPR016667">
    <property type="entry name" value="Caps_polysacc_synth_CpsB/CapC"/>
</dbReference>
<dbReference type="GO" id="GO:0030145">
    <property type="term" value="F:manganese ion binding"/>
    <property type="evidence" value="ECO:0007669"/>
    <property type="project" value="InterPro"/>
</dbReference>
<dbReference type="PANTHER" id="PTHR39181">
    <property type="entry name" value="TYROSINE-PROTEIN PHOSPHATASE YWQE"/>
    <property type="match status" value="1"/>
</dbReference>
<evidence type="ECO:0000256" key="2">
    <source>
        <dbReference type="ARBA" id="ARBA00013064"/>
    </source>
</evidence>
<organism evidence="5 6">
    <name type="scientific">Chlorobaculum limnaeum</name>
    <dbReference type="NCBI Taxonomy" id="274537"/>
    <lineage>
        <taxon>Bacteria</taxon>
        <taxon>Pseudomonadati</taxon>
        <taxon>Chlorobiota</taxon>
        <taxon>Chlorobiia</taxon>
        <taxon>Chlorobiales</taxon>
        <taxon>Chlorobiaceae</taxon>
        <taxon>Chlorobaculum</taxon>
    </lineage>
</organism>
<dbReference type="RefSeq" id="WP_069808507.1">
    <property type="nucleotide sequence ID" value="NZ_CP017305.1"/>
</dbReference>
<name>A0A1D8D036_CHLLM</name>
<dbReference type="Proteomes" id="UP000095185">
    <property type="component" value="Chromosome"/>
</dbReference>
<evidence type="ECO:0000256" key="3">
    <source>
        <dbReference type="ARBA" id="ARBA00022801"/>
    </source>
</evidence>
<evidence type="ECO:0000256" key="4">
    <source>
        <dbReference type="ARBA" id="ARBA00051722"/>
    </source>
</evidence>
<dbReference type="InterPro" id="IPR016195">
    <property type="entry name" value="Pol/histidinol_Pase-like"/>
</dbReference>
<dbReference type="AlphaFoldDB" id="A0A1D8D036"/>
<sequence length="258" mass="29458">MIDYHCHLLPGIDDGPSTLDESIQMAKLLSESGFRAVYCTPHLIRHVYDASNTAVEQSIKELQAALDRQGIALRLLAGREYYMDNHFQKYLNDPMPLEGTRYLLIEIPSDSHQDMVLEIITAIRRKGLTPMIAHPERCLMLASQRNHIIPKSLGFFRRNTLRGRMALEYSYQHIELLDWLSGFECGFQGNAGSFAGMYGRPIQEQAKHFWQQKIYTHYGTDAHSPEFIVKLASKIRKNKSLASLYPHHNSGQIQTALA</sequence>
<proteinExistence type="inferred from homology"/>
<dbReference type="STRING" id="274537.BIU88_00585"/>